<keyword evidence="1" id="KW-0812">Transmembrane</keyword>
<proteinExistence type="predicted"/>
<dbReference type="Pfam" id="PF07811">
    <property type="entry name" value="TadE"/>
    <property type="match status" value="1"/>
</dbReference>
<protein>
    <submittedName>
        <fullName evidence="3">Flp pilus assembly protein TadG</fullName>
    </submittedName>
</protein>
<feature type="transmembrane region" description="Helical" evidence="1">
    <location>
        <begin position="32"/>
        <end position="53"/>
    </location>
</feature>
<name>A0A7W7YV81_9HYPH</name>
<dbReference type="Proteomes" id="UP000535406">
    <property type="component" value="Unassembled WGS sequence"/>
</dbReference>
<reference evidence="3 4" key="1">
    <citation type="submission" date="2020-08" db="EMBL/GenBank/DDBJ databases">
        <title>Genomic Encyclopedia of Type Strains, Phase IV (KMG-IV): sequencing the most valuable type-strain genomes for metagenomic binning, comparative biology and taxonomic classification.</title>
        <authorList>
            <person name="Goeker M."/>
        </authorList>
    </citation>
    <scope>NUCLEOTIDE SEQUENCE [LARGE SCALE GENOMIC DNA]</scope>
    <source>
        <strain evidence="3 4">DSM 21319</strain>
    </source>
</reference>
<evidence type="ECO:0000313" key="3">
    <source>
        <dbReference type="EMBL" id="MBB5043015.1"/>
    </source>
</evidence>
<sequence>MGAPAETGRTGKTLPGGGLLLRLRRFVDDRRGVGAIEFAIVAPILIMAYIGAFEISVAVATSRKVSRAASTVSDLLTQSKTTTAATLDTMKDVVKNVLAPYAITGYSLKITGIAVDADGKATVAWSRDQKAGKPYGSGDAVTLPSNMDAKSTFIVRTELVVPHSILLMAPGLSSQINEVNLSKTSYFRQRVGDAIACSGC</sequence>
<feature type="domain" description="TadE-like" evidence="2">
    <location>
        <begin position="32"/>
        <end position="71"/>
    </location>
</feature>
<dbReference type="RefSeq" id="WP_184144393.1">
    <property type="nucleotide sequence ID" value="NZ_JACHIK010000007.1"/>
</dbReference>
<dbReference type="InterPro" id="IPR012495">
    <property type="entry name" value="TadE-like_dom"/>
</dbReference>
<comment type="caution">
    <text evidence="3">The sequence shown here is derived from an EMBL/GenBank/DDBJ whole genome shotgun (WGS) entry which is preliminary data.</text>
</comment>
<keyword evidence="1" id="KW-0472">Membrane</keyword>
<accession>A0A7W7YV81</accession>
<evidence type="ECO:0000256" key="1">
    <source>
        <dbReference type="SAM" id="Phobius"/>
    </source>
</evidence>
<gene>
    <name evidence="3" type="ORF">HNQ66_002416</name>
</gene>
<dbReference type="EMBL" id="JACHIK010000007">
    <property type="protein sequence ID" value="MBB5043015.1"/>
    <property type="molecule type" value="Genomic_DNA"/>
</dbReference>
<keyword evidence="4" id="KW-1185">Reference proteome</keyword>
<evidence type="ECO:0000259" key="2">
    <source>
        <dbReference type="Pfam" id="PF07811"/>
    </source>
</evidence>
<keyword evidence="1" id="KW-1133">Transmembrane helix</keyword>
<dbReference type="AlphaFoldDB" id="A0A7W7YV81"/>
<evidence type="ECO:0000313" key="4">
    <source>
        <dbReference type="Proteomes" id="UP000535406"/>
    </source>
</evidence>
<organism evidence="3 4">
    <name type="scientific">Shinella fusca</name>
    <dbReference type="NCBI Taxonomy" id="544480"/>
    <lineage>
        <taxon>Bacteria</taxon>
        <taxon>Pseudomonadati</taxon>
        <taxon>Pseudomonadota</taxon>
        <taxon>Alphaproteobacteria</taxon>
        <taxon>Hyphomicrobiales</taxon>
        <taxon>Rhizobiaceae</taxon>
        <taxon>Shinella</taxon>
    </lineage>
</organism>